<proteinExistence type="inferred from homology"/>
<dbReference type="PROSITE" id="PS00411">
    <property type="entry name" value="KINESIN_MOTOR_1"/>
    <property type="match status" value="1"/>
</dbReference>
<keyword evidence="4 8" id="KW-0547">Nucleotide-binding</keyword>
<dbReference type="InterPro" id="IPR027417">
    <property type="entry name" value="P-loop_NTPase"/>
</dbReference>
<keyword evidence="14" id="KW-1185">Reference proteome</keyword>
<evidence type="ECO:0000256" key="10">
    <source>
        <dbReference type="SAM" id="MobiDB-lite"/>
    </source>
</evidence>
<evidence type="ECO:0000259" key="12">
    <source>
        <dbReference type="PROSITE" id="PS50067"/>
    </source>
</evidence>
<evidence type="ECO:0008006" key="15">
    <source>
        <dbReference type="Google" id="ProtNLM"/>
    </source>
</evidence>
<feature type="domain" description="Calponin-homology (CH)" evidence="11">
    <location>
        <begin position="35"/>
        <end position="142"/>
    </location>
</feature>
<feature type="coiled-coil region" evidence="9">
    <location>
        <begin position="518"/>
        <end position="682"/>
    </location>
</feature>
<dbReference type="SMART" id="SM00033">
    <property type="entry name" value="CH"/>
    <property type="match status" value="1"/>
</dbReference>
<keyword evidence="6 9" id="KW-0175">Coiled coil</keyword>
<feature type="coiled-coil region" evidence="9">
    <location>
        <begin position="322"/>
        <end position="356"/>
    </location>
</feature>
<dbReference type="Gene3D" id="1.10.418.10">
    <property type="entry name" value="Calponin-like domain"/>
    <property type="match status" value="1"/>
</dbReference>
<dbReference type="FunFam" id="3.40.850.10:FF:000044">
    <property type="entry name" value="p-loop containing nucleoside triphosphate hydrolases superfamily protein"/>
    <property type="match status" value="1"/>
</dbReference>
<dbReference type="SUPFAM" id="SSF47576">
    <property type="entry name" value="Calponin-homology domain, CH-domain"/>
    <property type="match status" value="1"/>
</dbReference>
<dbReference type="PRINTS" id="PR00380">
    <property type="entry name" value="KINESINHEAVY"/>
</dbReference>
<comment type="caution">
    <text evidence="13">The sequence shown here is derived from an EMBL/GenBank/DDBJ whole genome shotgun (WGS) entry which is preliminary data.</text>
</comment>
<dbReference type="InterPro" id="IPR036872">
    <property type="entry name" value="CH_dom_sf"/>
</dbReference>
<comment type="similarity">
    <text evidence="2">Belongs to the TRAFAC class myosin-kinesin ATPase superfamily. Kinesin family. KIN-14 subfamily.</text>
</comment>
<gene>
    <name evidence="13" type="ORF">DM860_017176</name>
</gene>
<dbReference type="GO" id="GO:0009536">
    <property type="term" value="C:plastid"/>
    <property type="evidence" value="ECO:0007669"/>
    <property type="project" value="UniProtKB-SubCell"/>
</dbReference>
<feature type="compositionally biased region" description="Low complexity" evidence="10">
    <location>
        <begin position="188"/>
        <end position="198"/>
    </location>
</feature>
<evidence type="ECO:0000256" key="2">
    <source>
        <dbReference type="ARBA" id="ARBA00010899"/>
    </source>
</evidence>
<dbReference type="PROSITE" id="PS50067">
    <property type="entry name" value="KINESIN_MOTOR_2"/>
    <property type="match status" value="1"/>
</dbReference>
<keyword evidence="5 8" id="KW-0067">ATP-binding</keyword>
<comment type="subcellular location">
    <subcellularLocation>
        <location evidence="1">Plastid</location>
    </subcellularLocation>
</comment>
<dbReference type="AlphaFoldDB" id="A0A328DUW1"/>
<feature type="binding site" evidence="8">
    <location>
        <begin position="854"/>
        <end position="861"/>
    </location>
    <ligand>
        <name>ATP</name>
        <dbReference type="ChEBI" id="CHEBI:30616"/>
    </ligand>
</feature>
<keyword evidence="3" id="KW-0493">Microtubule</keyword>
<dbReference type="EMBL" id="NQVE01000092">
    <property type="protein sequence ID" value="RAL49146.1"/>
    <property type="molecule type" value="Genomic_DNA"/>
</dbReference>
<dbReference type="SMART" id="SM00129">
    <property type="entry name" value="KISc"/>
    <property type="match status" value="1"/>
</dbReference>
<protein>
    <recommendedName>
        <fullName evidence="15">Kinesin motor domain-containing protein</fullName>
    </recommendedName>
</protein>
<dbReference type="Pfam" id="PF00225">
    <property type="entry name" value="Kinesin"/>
    <property type="match status" value="1"/>
</dbReference>
<dbReference type="GO" id="GO:0007018">
    <property type="term" value="P:microtubule-based movement"/>
    <property type="evidence" value="ECO:0007669"/>
    <property type="project" value="InterPro"/>
</dbReference>
<sequence>MNSVATPLIKDYSRLNDSNISISCSVFEPSSSSNAKHRATVLEWLNDTIPNLRLPINASDEELRTFLLDGSVLCQLLKKLEPNSVTEDVGCSHSSESCSQNVGRFLSAMDKMGLPRFRASDLEYGSMKIIVDCLLTLKTHFMPNVGQHMNLNMHHGSNLSGNASSIRWKGLGEHIGSDVALPQRQESSRSNSSLSSIDESQKSNPMFRHASRSPVVADPSASLLHQVGNRFQEVFQVKHGSCANLLPSKISEMKRSNSLDNAPTHSLLSVVNGILGESTQRRNGVPERVAFLLRKVVQETERRISTQAEHLRMQSDLFKAREEKYQSKIRVLEAIAAQANKELENEEKRVEEKTRANEYGDNLQRISVLGKEPEKAYDDCKDITTDKNFVAELEKGNDDETSEETVVLKHEPEVDPEAYESHGWETRTGERHDVALLMKENAEANQKIAVLKQELEAAQKTHEEHCAQMKTNKEDLARLVKEKDDSNKMIAILKLELETAQKTYEQNLSQMKTDEHSVVRLMKEKDDAYHEIAALKQEVETVRKTDEPNNSQRDTKEDDMGTLIKERDDAIQEIAALRKQLDSVKKSYEEHCLQMKSEEHDLGSLMKEKNDSKQEVDVLKTELEEAKRTYEQHCLQMKTDAVELQQDLEKRLKEITILEERLKEVTEKFTESRSRVNELEKISEEKSQKWSKVQHIYQILTEFQLGALRELKFSSQSIKSEVTKTQKIYLEEFSHLGVKIRSLGDAAANYSVILTENRKLHNEVQELKGNIRVYSRIRPFLPGQKDKQTIVEYIGDNGELIVINPSKQGKEGRRSFKFNTVYGPSATQAQVFGDIQPLVQSVLDGYNVCIFAYGQTGSGKTYTMTGPDGATEDQWGVNYRALNDLFRISQERQSALSYEITVQMVEIYNEQVRDLLSNDGSQRKLGISTTSQPNGLAVPDASMFPVNQPNDVLDLMNIGLKSRAKSSTAMNERSSRSHSILTIHVKGTDKKSGSTMRSSLHLVDLAGSERVDRSEVTGDRLKEAQHINKSLAALGDVISALATKSPHIPYRNSKLTQVLQSSLGGQAKTLMFVQLNPDCVSYSESLSTLKFAERASGVELGAAKSSKEGKDVRELMEQVATLKSTVAAKDDEIEKLKLVKDPTNVKA</sequence>
<dbReference type="PROSITE" id="PS50021">
    <property type="entry name" value="CH"/>
    <property type="match status" value="1"/>
</dbReference>
<evidence type="ECO:0000256" key="6">
    <source>
        <dbReference type="ARBA" id="ARBA00023054"/>
    </source>
</evidence>
<evidence type="ECO:0000256" key="1">
    <source>
        <dbReference type="ARBA" id="ARBA00004474"/>
    </source>
</evidence>
<dbReference type="Pfam" id="PF00307">
    <property type="entry name" value="CH"/>
    <property type="match status" value="1"/>
</dbReference>
<evidence type="ECO:0000256" key="7">
    <source>
        <dbReference type="ARBA" id="ARBA00023175"/>
    </source>
</evidence>
<accession>A0A328DUW1</accession>
<evidence type="ECO:0000256" key="5">
    <source>
        <dbReference type="ARBA" id="ARBA00022840"/>
    </source>
</evidence>
<evidence type="ECO:0000256" key="3">
    <source>
        <dbReference type="ARBA" id="ARBA00022701"/>
    </source>
</evidence>
<evidence type="ECO:0000259" key="11">
    <source>
        <dbReference type="PROSITE" id="PS50021"/>
    </source>
</evidence>
<dbReference type="InterPro" id="IPR027640">
    <property type="entry name" value="Kinesin-like_fam"/>
</dbReference>
<evidence type="ECO:0000256" key="8">
    <source>
        <dbReference type="PROSITE-ProRule" id="PRU00283"/>
    </source>
</evidence>
<dbReference type="GO" id="GO:0008017">
    <property type="term" value="F:microtubule binding"/>
    <property type="evidence" value="ECO:0007669"/>
    <property type="project" value="InterPro"/>
</dbReference>
<dbReference type="InterPro" id="IPR019821">
    <property type="entry name" value="Kinesin_motor_CS"/>
</dbReference>
<feature type="domain" description="Kinesin motor" evidence="12">
    <location>
        <begin position="770"/>
        <end position="1098"/>
    </location>
</feature>
<keyword evidence="7 8" id="KW-0505">Motor protein</keyword>
<feature type="coiled-coil region" evidence="9">
    <location>
        <begin position="434"/>
        <end position="472"/>
    </location>
</feature>
<evidence type="ECO:0000313" key="14">
    <source>
        <dbReference type="Proteomes" id="UP000249390"/>
    </source>
</evidence>
<dbReference type="GO" id="GO:0005524">
    <property type="term" value="F:ATP binding"/>
    <property type="evidence" value="ECO:0007669"/>
    <property type="project" value="UniProtKB-UniRule"/>
</dbReference>
<dbReference type="Gene3D" id="1.20.5.170">
    <property type="match status" value="1"/>
</dbReference>
<dbReference type="Gene3D" id="3.40.850.10">
    <property type="entry name" value="Kinesin motor domain"/>
    <property type="match status" value="1"/>
</dbReference>
<dbReference type="InterPro" id="IPR036961">
    <property type="entry name" value="Kinesin_motor_dom_sf"/>
</dbReference>
<dbReference type="InterPro" id="IPR001715">
    <property type="entry name" value="CH_dom"/>
</dbReference>
<evidence type="ECO:0000313" key="13">
    <source>
        <dbReference type="EMBL" id="RAL49146.1"/>
    </source>
</evidence>
<organism evidence="13 14">
    <name type="scientific">Cuscuta australis</name>
    <dbReference type="NCBI Taxonomy" id="267555"/>
    <lineage>
        <taxon>Eukaryota</taxon>
        <taxon>Viridiplantae</taxon>
        <taxon>Streptophyta</taxon>
        <taxon>Embryophyta</taxon>
        <taxon>Tracheophyta</taxon>
        <taxon>Spermatophyta</taxon>
        <taxon>Magnoliopsida</taxon>
        <taxon>eudicotyledons</taxon>
        <taxon>Gunneridae</taxon>
        <taxon>Pentapetalae</taxon>
        <taxon>asterids</taxon>
        <taxon>lamiids</taxon>
        <taxon>Solanales</taxon>
        <taxon>Convolvulaceae</taxon>
        <taxon>Cuscuteae</taxon>
        <taxon>Cuscuta</taxon>
        <taxon>Cuscuta subgen. Grammica</taxon>
        <taxon>Cuscuta sect. Cleistogrammica</taxon>
    </lineage>
</organism>
<evidence type="ECO:0000256" key="4">
    <source>
        <dbReference type="ARBA" id="ARBA00022741"/>
    </source>
</evidence>
<dbReference type="GO" id="GO:0005874">
    <property type="term" value="C:microtubule"/>
    <property type="evidence" value="ECO:0007669"/>
    <property type="project" value="UniProtKB-KW"/>
</dbReference>
<dbReference type="PANTHER" id="PTHR47972:SF50">
    <property type="entry name" value="KINESIN-LIKE PROTEIN KIN-14P"/>
    <property type="match status" value="1"/>
</dbReference>
<name>A0A328DUW1_9ASTE</name>
<feature type="region of interest" description="Disordered" evidence="10">
    <location>
        <begin position="177"/>
        <end position="205"/>
    </location>
</feature>
<dbReference type="PANTHER" id="PTHR47972">
    <property type="entry name" value="KINESIN-LIKE PROTEIN KLP-3"/>
    <property type="match status" value="1"/>
</dbReference>
<dbReference type="GO" id="GO:0003777">
    <property type="term" value="F:microtubule motor activity"/>
    <property type="evidence" value="ECO:0007669"/>
    <property type="project" value="InterPro"/>
</dbReference>
<evidence type="ECO:0000256" key="9">
    <source>
        <dbReference type="SAM" id="Coils"/>
    </source>
</evidence>
<dbReference type="InterPro" id="IPR001752">
    <property type="entry name" value="Kinesin_motor_dom"/>
</dbReference>
<reference evidence="13 14" key="1">
    <citation type="submission" date="2018-06" db="EMBL/GenBank/DDBJ databases">
        <title>The Genome of Cuscuta australis (Dodder) Provides Insight into the Evolution of Plant Parasitism.</title>
        <authorList>
            <person name="Liu H."/>
        </authorList>
    </citation>
    <scope>NUCLEOTIDE SEQUENCE [LARGE SCALE GENOMIC DNA]</scope>
    <source>
        <strain evidence="14">cv. Yunnan</strain>
        <tissue evidence="13">Vines</tissue>
    </source>
</reference>
<dbReference type="Proteomes" id="UP000249390">
    <property type="component" value="Unassembled WGS sequence"/>
</dbReference>
<dbReference type="SUPFAM" id="SSF52540">
    <property type="entry name" value="P-loop containing nucleoside triphosphate hydrolases"/>
    <property type="match status" value="1"/>
</dbReference>